<keyword evidence="1" id="KW-0677">Repeat</keyword>
<dbReference type="InterPro" id="IPR001646">
    <property type="entry name" value="5peptide_repeat"/>
</dbReference>
<dbReference type="KEGG" id="nal:B005_2240"/>
<reference evidence="3" key="2">
    <citation type="submission" date="2012-08" db="EMBL/GenBank/DDBJ databases">
        <title>Whole-genome sequence of Nocardiopsis alba strain ATCC BAA-2165 associated with honeybees.</title>
        <authorList>
            <person name="Qiao J."/>
            <person name="Chen L."/>
            <person name="Li Y."/>
            <person name="Wang J."/>
            <person name="Zhang W."/>
            <person name="Chen S."/>
        </authorList>
    </citation>
    <scope>NUCLEOTIDE SEQUENCE [LARGE SCALE GENOMIC DNA]</scope>
    <source>
        <strain evidence="3">ATCC BAA-2165 / BE74</strain>
    </source>
</reference>
<dbReference type="OrthoDB" id="3476420at2"/>
<protein>
    <submittedName>
        <fullName evidence="2">Pentapeptide repeats family protein</fullName>
    </submittedName>
</protein>
<gene>
    <name evidence="2" type="ordered locus">B005_2240</name>
</gene>
<dbReference type="HOGENOM" id="CLU_520571_0_0_11"/>
<dbReference type="Gene3D" id="2.160.20.80">
    <property type="entry name" value="E3 ubiquitin-protein ligase SopA"/>
    <property type="match status" value="1"/>
</dbReference>
<dbReference type="STRING" id="1205910.B005_2240"/>
<accession>J7L6V7</accession>
<evidence type="ECO:0000313" key="2">
    <source>
        <dbReference type="EMBL" id="AFR07165.1"/>
    </source>
</evidence>
<dbReference type="Pfam" id="PF15575">
    <property type="entry name" value="Imm49"/>
    <property type="match status" value="1"/>
</dbReference>
<dbReference type="AlphaFoldDB" id="J7L6V7"/>
<reference evidence="2 3" key="1">
    <citation type="journal article" date="2012" name="J. Bacteriol.">
        <title>Whole-Genome Sequence of Nocardiopsis alba Strain ATCC BAA-2165, Associated with Honeybees.</title>
        <authorList>
            <person name="Qiao J."/>
            <person name="Chen L."/>
            <person name="Li Y."/>
            <person name="Wang J."/>
            <person name="Zhang W."/>
            <person name="Chen S."/>
        </authorList>
    </citation>
    <scope>NUCLEOTIDE SEQUENCE [LARGE SCALE GENOMIC DNA]</scope>
    <source>
        <strain evidence="3">ATCC BAA-2165 / BE74</strain>
    </source>
</reference>
<proteinExistence type="predicted"/>
<organism evidence="2 3">
    <name type="scientific">Nocardiopsis alba (strain ATCC BAA-2165 / BE74)</name>
    <dbReference type="NCBI Taxonomy" id="1205910"/>
    <lineage>
        <taxon>Bacteria</taxon>
        <taxon>Bacillati</taxon>
        <taxon>Actinomycetota</taxon>
        <taxon>Actinomycetes</taxon>
        <taxon>Streptosporangiales</taxon>
        <taxon>Nocardiopsidaceae</taxon>
        <taxon>Nocardiopsis</taxon>
    </lineage>
</organism>
<sequence length="523" mass="59121">MLDDLEDRLFEPLTWPLETEAREALQEYVNLIDCGKGGPEREIGGFLDFCGADLRKFQLQWQFLWGSDFSGVRLDGADLYKAELVEALLHSASLQGANLHKADMSACEAQRASFAGANLLNTDLSESDLREADFKEVWAGGTLFFNSDLRGADFRRARFGTEKAGVWTDFSGAKVRGVRFSGTEGTVLGPIDVGENSRSILDGLDLEKWFADQGAPEVRVRKLKKGWLPIDIPKHDTGKPHFWDYMEFFEKRIEKRISWLINSQMMAGMAMDAVGLESLNYLSVDRRASEITTWEAWTTWMQVAEAPFAMCTLEPGQTTERLINQKIRTLKYLPPSNACDAGGWLTAFFLAATCRDEKRVFSLCQISPEFLREASEIEGGGYDDYIYPWIAAVQDFILDRPTLGENLYQAMDLSQPQNATISRAEVLDSLVFPVMNAFYRFVQQDTAKFNEAMGQGLRLFHAYYTADEERAENIYGTIPTHLFGIACLAYDLAQVAPDFNPDLDTPYFPVHILHRTRRNDIPI</sequence>
<name>J7L6V7_NOCAA</name>
<evidence type="ECO:0000256" key="1">
    <source>
        <dbReference type="ARBA" id="ARBA00022737"/>
    </source>
</evidence>
<dbReference type="Proteomes" id="UP000003779">
    <property type="component" value="Chromosome"/>
</dbReference>
<dbReference type="RefSeq" id="WP_014909629.1">
    <property type="nucleotide sequence ID" value="NC_018524.1"/>
</dbReference>
<dbReference type="SUPFAM" id="SSF141571">
    <property type="entry name" value="Pentapeptide repeat-like"/>
    <property type="match status" value="1"/>
</dbReference>
<dbReference type="EMBL" id="CP003788">
    <property type="protein sequence ID" value="AFR07165.1"/>
    <property type="molecule type" value="Genomic_DNA"/>
</dbReference>
<dbReference type="PANTHER" id="PTHR47485">
    <property type="entry name" value="THYLAKOID LUMENAL 17.4 KDA PROTEIN, CHLOROPLASTIC"/>
    <property type="match status" value="1"/>
</dbReference>
<dbReference type="Pfam" id="PF00805">
    <property type="entry name" value="Pentapeptide"/>
    <property type="match status" value="2"/>
</dbReference>
<dbReference type="eggNOG" id="COG1357">
    <property type="taxonomic scope" value="Bacteria"/>
</dbReference>
<evidence type="ECO:0000313" key="3">
    <source>
        <dbReference type="Proteomes" id="UP000003779"/>
    </source>
</evidence>
<dbReference type="PANTHER" id="PTHR47485:SF1">
    <property type="entry name" value="THYLAKOID LUMENAL 17.4 KDA PROTEIN, CHLOROPLASTIC"/>
    <property type="match status" value="1"/>
</dbReference>
<dbReference type="InterPro" id="IPR029074">
    <property type="entry name" value="Imm49"/>
</dbReference>
<dbReference type="PATRIC" id="fig|1205910.3.peg.2110"/>